<dbReference type="Proteomes" id="UP001595843">
    <property type="component" value="Unassembled WGS sequence"/>
</dbReference>
<evidence type="ECO:0000313" key="2">
    <source>
        <dbReference type="Proteomes" id="UP001595843"/>
    </source>
</evidence>
<gene>
    <name evidence="1" type="ORF">ACFOUO_09775</name>
</gene>
<accession>A0ABV8JF86</accession>
<evidence type="ECO:0000313" key="1">
    <source>
        <dbReference type="EMBL" id="MFC4077103.1"/>
    </source>
</evidence>
<protein>
    <submittedName>
        <fullName evidence="1">Small, acid-soluble spore protein, alpha/beta type</fullName>
    </submittedName>
</protein>
<dbReference type="EMBL" id="JBHSAP010000009">
    <property type="protein sequence ID" value="MFC4077103.1"/>
    <property type="molecule type" value="Genomic_DNA"/>
</dbReference>
<reference evidence="2" key="1">
    <citation type="journal article" date="2019" name="Int. J. Syst. Evol. Microbiol.">
        <title>The Global Catalogue of Microorganisms (GCM) 10K type strain sequencing project: providing services to taxonomists for standard genome sequencing and annotation.</title>
        <authorList>
            <consortium name="The Broad Institute Genomics Platform"/>
            <consortium name="The Broad Institute Genome Sequencing Center for Infectious Disease"/>
            <person name="Wu L."/>
            <person name="Ma J."/>
        </authorList>
    </citation>
    <scope>NUCLEOTIDE SEQUENCE [LARGE SCALE GENOMIC DNA]</scope>
    <source>
        <strain evidence="2">IBRC-M 10813</strain>
    </source>
</reference>
<dbReference type="RefSeq" id="WP_380704630.1">
    <property type="nucleotide sequence ID" value="NZ_JBHSAP010000009.1"/>
</dbReference>
<proteinExistence type="predicted"/>
<comment type="caution">
    <text evidence="1">The sequence shown here is derived from an EMBL/GenBank/DDBJ whole genome shotgun (WGS) entry which is preliminary data.</text>
</comment>
<name>A0ABV8JF86_9BACL</name>
<keyword evidence="2" id="KW-1185">Reference proteome</keyword>
<organism evidence="1 2">
    <name type="scientific">Salinithrix halophila</name>
    <dbReference type="NCBI Taxonomy" id="1485204"/>
    <lineage>
        <taxon>Bacteria</taxon>
        <taxon>Bacillati</taxon>
        <taxon>Bacillota</taxon>
        <taxon>Bacilli</taxon>
        <taxon>Bacillales</taxon>
        <taxon>Thermoactinomycetaceae</taxon>
        <taxon>Salinithrix</taxon>
    </lineage>
</organism>
<dbReference type="Gene3D" id="6.10.10.80">
    <property type="entry name" value="Small, acid-soluble spore protein, alpha/beta type-like"/>
    <property type="match status" value="1"/>
</dbReference>
<dbReference type="InterPro" id="IPR038300">
    <property type="entry name" value="SASP_sf_alpha/beta"/>
</dbReference>
<dbReference type="Pfam" id="PF00269">
    <property type="entry name" value="SASP"/>
    <property type="match status" value="1"/>
</dbReference>
<sequence length="92" mass="10389">MARRRRRQLLVPEARDGVERLKKQVMSQQSGMAPQDPETMKVEMAREAGIPYQTGYNGDLTTEEAGRLGGPVGGQMVKEMIRMAEEELARRK</sequence>
<dbReference type="InterPro" id="IPR001448">
    <property type="entry name" value="SASP_alpha/beta-type"/>
</dbReference>